<dbReference type="AlphaFoldDB" id="A0A2P2P600"/>
<dbReference type="EMBL" id="GGEC01069653">
    <property type="protein sequence ID" value="MBX50137.1"/>
    <property type="molecule type" value="Transcribed_RNA"/>
</dbReference>
<name>A0A2P2P600_RHIMU</name>
<proteinExistence type="predicted"/>
<evidence type="ECO:0000313" key="1">
    <source>
        <dbReference type="EMBL" id="MBX50137.1"/>
    </source>
</evidence>
<protein>
    <submittedName>
        <fullName evidence="1">Uncharacterized protein</fullName>
    </submittedName>
</protein>
<sequence>MFQRNHIMILEAKTPILAMSRDTFVKRESWILSLHITDNVANARS</sequence>
<reference evidence="1" key="1">
    <citation type="submission" date="2018-02" db="EMBL/GenBank/DDBJ databases">
        <title>Rhizophora mucronata_Transcriptome.</title>
        <authorList>
            <person name="Meera S.P."/>
            <person name="Sreeshan A."/>
            <person name="Augustine A."/>
        </authorList>
    </citation>
    <scope>NUCLEOTIDE SEQUENCE</scope>
    <source>
        <tissue evidence="1">Leaf</tissue>
    </source>
</reference>
<organism evidence="1">
    <name type="scientific">Rhizophora mucronata</name>
    <name type="common">Asiatic mangrove</name>
    <dbReference type="NCBI Taxonomy" id="61149"/>
    <lineage>
        <taxon>Eukaryota</taxon>
        <taxon>Viridiplantae</taxon>
        <taxon>Streptophyta</taxon>
        <taxon>Embryophyta</taxon>
        <taxon>Tracheophyta</taxon>
        <taxon>Spermatophyta</taxon>
        <taxon>Magnoliopsida</taxon>
        <taxon>eudicotyledons</taxon>
        <taxon>Gunneridae</taxon>
        <taxon>Pentapetalae</taxon>
        <taxon>rosids</taxon>
        <taxon>fabids</taxon>
        <taxon>Malpighiales</taxon>
        <taxon>Rhizophoraceae</taxon>
        <taxon>Rhizophora</taxon>
    </lineage>
</organism>
<accession>A0A2P2P600</accession>